<evidence type="ECO:0000256" key="1">
    <source>
        <dbReference type="ARBA" id="ARBA00023125"/>
    </source>
</evidence>
<evidence type="ECO:0000256" key="3">
    <source>
        <dbReference type="SAM" id="MobiDB-lite"/>
    </source>
</evidence>
<dbReference type="InterPro" id="IPR009057">
    <property type="entry name" value="Homeodomain-like_sf"/>
</dbReference>
<name>A0A5J5IB94_9SPHN</name>
<accession>A0A5J5IB94</accession>
<feature type="compositionally biased region" description="Basic and acidic residues" evidence="3">
    <location>
        <begin position="1"/>
        <end position="11"/>
    </location>
</feature>
<dbReference type="PROSITE" id="PS50977">
    <property type="entry name" value="HTH_TETR_2"/>
    <property type="match status" value="1"/>
</dbReference>
<dbReference type="InterPro" id="IPR001647">
    <property type="entry name" value="HTH_TetR"/>
</dbReference>
<feature type="DNA-binding region" description="H-T-H motif" evidence="2">
    <location>
        <begin position="44"/>
        <end position="63"/>
    </location>
</feature>
<feature type="domain" description="HTH tetR-type" evidence="4">
    <location>
        <begin position="21"/>
        <end position="81"/>
    </location>
</feature>
<proteinExistence type="predicted"/>
<evidence type="ECO:0000313" key="5">
    <source>
        <dbReference type="EMBL" id="KAA9021487.1"/>
    </source>
</evidence>
<gene>
    <name evidence="6" type="ORF">F4U95_02005</name>
    <name evidence="5" type="ORF">F4U96_02005</name>
</gene>
<dbReference type="Proteomes" id="UP000326364">
    <property type="component" value="Unassembled WGS sequence"/>
</dbReference>
<dbReference type="GO" id="GO:0003700">
    <property type="term" value="F:DNA-binding transcription factor activity"/>
    <property type="evidence" value="ECO:0007669"/>
    <property type="project" value="TreeGrafter"/>
</dbReference>
<comment type="caution">
    <text evidence="6">The sequence shown here is derived from an EMBL/GenBank/DDBJ whole genome shotgun (WGS) entry which is preliminary data.</text>
</comment>
<organism evidence="6 7">
    <name type="scientific">Sphingobium limneticum</name>
    <dbReference type="NCBI Taxonomy" id="1007511"/>
    <lineage>
        <taxon>Bacteria</taxon>
        <taxon>Pseudomonadati</taxon>
        <taxon>Pseudomonadota</taxon>
        <taxon>Alphaproteobacteria</taxon>
        <taxon>Sphingomonadales</taxon>
        <taxon>Sphingomonadaceae</taxon>
        <taxon>Sphingobium</taxon>
    </lineage>
</organism>
<dbReference type="InterPro" id="IPR050109">
    <property type="entry name" value="HTH-type_TetR-like_transc_reg"/>
</dbReference>
<dbReference type="GO" id="GO:0000976">
    <property type="term" value="F:transcription cis-regulatory region binding"/>
    <property type="evidence" value="ECO:0007669"/>
    <property type="project" value="TreeGrafter"/>
</dbReference>
<dbReference type="SUPFAM" id="SSF46689">
    <property type="entry name" value="Homeodomain-like"/>
    <property type="match status" value="2"/>
</dbReference>
<evidence type="ECO:0000313" key="6">
    <source>
        <dbReference type="EMBL" id="KAA9033849.1"/>
    </source>
</evidence>
<feature type="region of interest" description="Disordered" evidence="3">
    <location>
        <begin position="1"/>
        <end position="21"/>
    </location>
</feature>
<dbReference type="PANTHER" id="PTHR30055:SF148">
    <property type="entry name" value="TETR-FAMILY TRANSCRIPTIONAL REGULATOR"/>
    <property type="match status" value="1"/>
</dbReference>
<dbReference type="EMBL" id="VYQB01000001">
    <property type="protein sequence ID" value="KAA9021487.1"/>
    <property type="molecule type" value="Genomic_DNA"/>
</dbReference>
<sequence>MMTSRSRKDDASASANDDTPPSVRHALLEATLALVYTGGFDGISLRSVSGEIGKSTTTIFQNFGGRQGLLDAALDHALAGEHLRHEAMLADIGALPTDAESMARLVAFYVGAADQSATARFCLEALLRIDRLTDAGSRLQQWMAMRESFWSRLSSALLPAQVRLLAGYTVMEQAFCIILRDELDYDQLLHMTALATCRGGIAADPKADIPVLTWARTKAFPAAGEKIDERSPMDELLTRVAQQIVSDGISDINLRRIATQAGVPPSLIIYHYGDFAAFMSAAIWRAMTHELPSYLDIASSADRDAREGWLSGLETAVDPAATDGAKGFYLRYARILGQVCLLARQRQELVPLVRQLRAIEGMGIHSASLKVWPPQFRLDPAAASAFSIWIKAHALFRIVDSVPDQPVFDMVAILEALTGSPTPKI</sequence>
<dbReference type="PANTHER" id="PTHR30055">
    <property type="entry name" value="HTH-TYPE TRANSCRIPTIONAL REGULATOR RUTR"/>
    <property type="match status" value="1"/>
</dbReference>
<evidence type="ECO:0000313" key="8">
    <source>
        <dbReference type="Proteomes" id="UP000326364"/>
    </source>
</evidence>
<dbReference type="Proteomes" id="UP000325933">
    <property type="component" value="Unassembled WGS sequence"/>
</dbReference>
<dbReference type="Gene3D" id="1.10.357.10">
    <property type="entry name" value="Tetracycline Repressor, domain 2"/>
    <property type="match status" value="2"/>
</dbReference>
<reference evidence="7 8" key="1">
    <citation type="submission" date="2019-09" db="EMBL/GenBank/DDBJ databases">
        <authorList>
            <person name="Feng G."/>
        </authorList>
    </citation>
    <scope>NUCLEOTIDE SEQUENCE [LARGE SCALE GENOMIC DNA]</scope>
    <source>
        <strain evidence="6 7">KACC 19283</strain>
        <strain evidence="5 8">KACC 19284</strain>
    </source>
</reference>
<keyword evidence="1 2" id="KW-0238">DNA-binding</keyword>
<evidence type="ECO:0000256" key="2">
    <source>
        <dbReference type="PROSITE-ProRule" id="PRU00335"/>
    </source>
</evidence>
<protein>
    <submittedName>
        <fullName evidence="6">TetR/AcrR family transcriptional regulator</fullName>
    </submittedName>
</protein>
<evidence type="ECO:0000313" key="7">
    <source>
        <dbReference type="Proteomes" id="UP000325933"/>
    </source>
</evidence>
<evidence type="ECO:0000259" key="4">
    <source>
        <dbReference type="PROSITE" id="PS50977"/>
    </source>
</evidence>
<dbReference type="RefSeq" id="WP_120253309.1">
    <property type="nucleotide sequence ID" value="NZ_VYPZ01000001.1"/>
</dbReference>
<dbReference type="EMBL" id="VYQA01000001">
    <property type="protein sequence ID" value="KAA9033849.1"/>
    <property type="molecule type" value="Genomic_DNA"/>
</dbReference>
<dbReference type="AlphaFoldDB" id="A0A5J5IB94"/>
<keyword evidence="8" id="KW-1185">Reference proteome</keyword>